<comment type="caution">
    <text evidence="2">The sequence shown here is derived from an EMBL/GenBank/DDBJ whole genome shotgun (WGS) entry which is preliminary data.</text>
</comment>
<organism evidence="2 3">
    <name type="scientific">Halonotius roseus</name>
    <dbReference type="NCBI Taxonomy" id="2511997"/>
    <lineage>
        <taxon>Archaea</taxon>
        <taxon>Methanobacteriati</taxon>
        <taxon>Methanobacteriota</taxon>
        <taxon>Stenosarchaea group</taxon>
        <taxon>Halobacteria</taxon>
        <taxon>Halobacteriales</taxon>
        <taxon>Haloferacaceae</taxon>
        <taxon>Halonotius</taxon>
    </lineage>
</organism>
<dbReference type="PROSITE" id="PS51257">
    <property type="entry name" value="PROKAR_LIPOPROTEIN"/>
    <property type="match status" value="1"/>
</dbReference>
<feature type="compositionally biased region" description="Polar residues" evidence="1">
    <location>
        <begin position="66"/>
        <end position="76"/>
    </location>
</feature>
<reference evidence="2 3" key="1">
    <citation type="submission" date="2019-02" db="EMBL/GenBank/DDBJ databases">
        <title>Halonotius sp. a new haloqrchaeon isolated from saline water.</title>
        <authorList>
            <person name="Duran-Viseras A."/>
            <person name="Sanchez-Porro C."/>
            <person name="Ventosa A."/>
        </authorList>
    </citation>
    <scope>NUCLEOTIDE SEQUENCE [LARGE SCALE GENOMIC DNA]</scope>
    <source>
        <strain evidence="2 3">F9-27</strain>
    </source>
</reference>
<dbReference type="InterPro" id="IPR006311">
    <property type="entry name" value="TAT_signal"/>
</dbReference>
<evidence type="ECO:0000256" key="1">
    <source>
        <dbReference type="SAM" id="MobiDB-lite"/>
    </source>
</evidence>
<keyword evidence="3" id="KW-1185">Reference proteome</keyword>
<evidence type="ECO:0000313" key="2">
    <source>
        <dbReference type="EMBL" id="TQQ81436.1"/>
    </source>
</evidence>
<evidence type="ECO:0000313" key="3">
    <source>
        <dbReference type="Proteomes" id="UP000315385"/>
    </source>
</evidence>
<name>A0A544QPU2_9EURY</name>
<feature type="region of interest" description="Disordered" evidence="1">
    <location>
        <begin position="64"/>
        <end position="89"/>
    </location>
</feature>
<dbReference type="OrthoDB" id="193751at2157"/>
<proteinExistence type="predicted"/>
<accession>A0A544QPU2</accession>
<dbReference type="AlphaFoldDB" id="A0A544QPU2"/>
<sequence length="327" mass="36386">MPSLSRRKLLAGCAAGLTAGLAGCVDPDAAMFVEPVPSATDIATKATTAPDSRDTETTELVAETVSGGTNRTSPNGRGNPPYQPDRPVRYNSSVYNIEWQETDQQRDRTEYLISVTIYGADADREPEIAFEDLPAIDQEMLHFLPRLISHIQEANESEGVDASFPESSERQAWYPPADREASVLVPEPDYETIGVDGHPVTVAVEPTTVSLDVFAYTATERAASLEAFGRDIRTNHRFELTGLSDAERDFFEMVIDDGSFYKGSFDDVDEGIFEGVADRFVSQPALFMPYESEGEWLTRYNGTDYWVRIDFVRMSEYADQLRSVEEL</sequence>
<protein>
    <submittedName>
        <fullName evidence="2">Uncharacterized protein</fullName>
    </submittedName>
</protein>
<dbReference type="EMBL" id="SESI01000001">
    <property type="protein sequence ID" value="TQQ81436.1"/>
    <property type="molecule type" value="Genomic_DNA"/>
</dbReference>
<gene>
    <name evidence="2" type="ORF">EWF95_00360</name>
</gene>
<dbReference type="RefSeq" id="WP_142442009.1">
    <property type="nucleotide sequence ID" value="NZ_SESI01000001.1"/>
</dbReference>
<dbReference type="Proteomes" id="UP000315385">
    <property type="component" value="Unassembled WGS sequence"/>
</dbReference>
<dbReference type="PROSITE" id="PS51318">
    <property type="entry name" value="TAT"/>
    <property type="match status" value="1"/>
</dbReference>